<accession>A0AAX3EE92</accession>
<keyword evidence="2" id="KW-1185">Reference proteome</keyword>
<evidence type="ECO:0000313" key="1">
    <source>
        <dbReference type="EMBL" id="UYV96089.1"/>
    </source>
</evidence>
<evidence type="ECO:0000313" key="2">
    <source>
        <dbReference type="Proteomes" id="UP001163293"/>
    </source>
</evidence>
<dbReference type="EMBL" id="CP101185">
    <property type="protein sequence ID" value="UYV96089.1"/>
    <property type="molecule type" value="Genomic_DNA"/>
</dbReference>
<dbReference type="AlphaFoldDB" id="A0AAX3EE92"/>
<gene>
    <name evidence="1" type="ORF">NL394_13480</name>
</gene>
<sequence length="154" mass="17838">MTRIGPIRYYKERVAYPSDEQLRAARATWDFDDIRRPTDDVDCTHIHLIEVSGHNARERRRLEEEKLGRFFDYIGDRPGFRVLTHQKKPDSDTSAFVSHEIVYVIESRPTRGYAKLTLRSELPRSGTAGAVSDIFSAEGIDRISRIFDKGPRRD</sequence>
<organism evidence="1 2">
    <name type="scientific">Paenarthrobacter ureafaciens</name>
    <dbReference type="NCBI Taxonomy" id="37931"/>
    <lineage>
        <taxon>Bacteria</taxon>
        <taxon>Bacillati</taxon>
        <taxon>Actinomycetota</taxon>
        <taxon>Actinomycetes</taxon>
        <taxon>Micrococcales</taxon>
        <taxon>Micrococcaceae</taxon>
        <taxon>Paenarthrobacter</taxon>
    </lineage>
</organism>
<dbReference type="Proteomes" id="UP001163293">
    <property type="component" value="Chromosome"/>
</dbReference>
<reference evidence="1" key="1">
    <citation type="submission" date="2022-07" db="EMBL/GenBank/DDBJ databases">
        <authorList>
            <person name="Wu T."/>
        </authorList>
    </citation>
    <scope>NUCLEOTIDE SEQUENCE</scope>
    <source>
        <strain evidence="1">SD-1</strain>
    </source>
</reference>
<protein>
    <submittedName>
        <fullName evidence="1">Uncharacterized protein</fullName>
    </submittedName>
</protein>
<dbReference type="RefSeq" id="WP_069695094.1">
    <property type="nucleotide sequence ID" value="NZ_CP043010.1"/>
</dbReference>
<name>A0AAX3EE92_PAEUR</name>
<proteinExistence type="predicted"/>